<dbReference type="AlphaFoldDB" id="A0A951Q762"/>
<keyword evidence="1" id="KW-0472">Membrane</keyword>
<keyword evidence="1" id="KW-1133">Transmembrane helix</keyword>
<feature type="transmembrane region" description="Helical" evidence="1">
    <location>
        <begin position="160"/>
        <end position="182"/>
    </location>
</feature>
<dbReference type="Proteomes" id="UP000757435">
    <property type="component" value="Unassembled WGS sequence"/>
</dbReference>
<sequence>MVKNKWSNPVWVVILPIAYVIIYLLVGSKRGPYYWTPNQDPDYAYLLNSLVLALFKVPTHTDHPGTPLQALGAIVLWVSYLVQLPFNPALKKNLADEVLTNPELYLHLFNDALLFLTACSLVAVGWVTLQLTRNLLLTLILQITPLLMFRTFLGEEPSRVAPDVLVVCISQLMVLVLVRYLYAEHGNSENGERSRHFIISLGAVLGLGMATKVTLLPMALFLLLPQGWRRKALALGVAIVAFVLATLPIITRYGRTLRWMTDLATHTGPYGGGEVGLVDTSSLGDKAQQLFTHNLVFFTILLIATAASIGFALVWLLQGERLRGDCLQDDSLQDDSLQNFSRSSSFRPDFRKVYFLLALTTLVTWGQVLLTLKQQPQSRYLNPAAGLMGFLVFVLIHACWIVLPMAIGRSMNIAKLKQAIPAIVLALCVAVCIQQIDYSANKIASGANRRLRELTKIETFLQQDEYKSCTRVVSRRASTPESALKFGDFWAGRKLKSQLINLFPDPVFYIDEAKGYETYTQPVSFAELQEKGKGCVLLQINSMPLHDWKAKYRPKQGVDKIFEGRLEALYRIRTN</sequence>
<accession>A0A951Q762</accession>
<reference evidence="2" key="2">
    <citation type="journal article" date="2022" name="Microbiol. Resour. Announc.">
        <title>Metagenome Sequencing to Explore Phylogenomics of Terrestrial Cyanobacteria.</title>
        <authorList>
            <person name="Ward R.D."/>
            <person name="Stajich J.E."/>
            <person name="Johansen J.R."/>
            <person name="Huntemann M."/>
            <person name="Clum A."/>
            <person name="Foster B."/>
            <person name="Foster B."/>
            <person name="Roux S."/>
            <person name="Palaniappan K."/>
            <person name="Varghese N."/>
            <person name="Mukherjee S."/>
            <person name="Reddy T.B.K."/>
            <person name="Daum C."/>
            <person name="Copeland A."/>
            <person name="Chen I.A."/>
            <person name="Ivanova N.N."/>
            <person name="Kyrpides N.C."/>
            <person name="Shapiro N."/>
            <person name="Eloe-Fadrosh E.A."/>
            <person name="Pietrasiak N."/>
        </authorList>
    </citation>
    <scope>NUCLEOTIDE SEQUENCE</scope>
    <source>
        <strain evidence="2">UHER 2000/2452</strain>
    </source>
</reference>
<feature type="transmembrane region" description="Helical" evidence="1">
    <location>
        <begin position="6"/>
        <end position="26"/>
    </location>
</feature>
<evidence type="ECO:0000313" key="3">
    <source>
        <dbReference type="Proteomes" id="UP000757435"/>
    </source>
</evidence>
<feature type="transmembrane region" description="Helical" evidence="1">
    <location>
        <begin position="135"/>
        <end position="153"/>
    </location>
</feature>
<proteinExistence type="predicted"/>
<feature type="transmembrane region" description="Helical" evidence="1">
    <location>
        <begin position="232"/>
        <end position="250"/>
    </location>
</feature>
<gene>
    <name evidence="2" type="ORF">KME15_01755</name>
</gene>
<evidence type="ECO:0000256" key="1">
    <source>
        <dbReference type="SAM" id="Phobius"/>
    </source>
</evidence>
<reference evidence="2" key="1">
    <citation type="submission" date="2021-05" db="EMBL/GenBank/DDBJ databases">
        <authorList>
            <person name="Pietrasiak N."/>
            <person name="Ward R."/>
            <person name="Stajich J.E."/>
            <person name="Kurbessoian T."/>
        </authorList>
    </citation>
    <scope>NUCLEOTIDE SEQUENCE</scope>
    <source>
        <strain evidence="2">UHER 2000/2452</strain>
    </source>
</reference>
<comment type="caution">
    <text evidence="2">The sequence shown here is derived from an EMBL/GenBank/DDBJ whole genome shotgun (WGS) entry which is preliminary data.</text>
</comment>
<feature type="transmembrane region" description="Helical" evidence="1">
    <location>
        <begin position="295"/>
        <end position="317"/>
    </location>
</feature>
<evidence type="ECO:0000313" key="2">
    <source>
        <dbReference type="EMBL" id="MBW4657371.1"/>
    </source>
</evidence>
<feature type="transmembrane region" description="Helical" evidence="1">
    <location>
        <begin position="197"/>
        <end position="225"/>
    </location>
</feature>
<protein>
    <submittedName>
        <fullName evidence="2">Uncharacterized protein</fullName>
    </submittedName>
</protein>
<feature type="transmembrane region" description="Helical" evidence="1">
    <location>
        <begin position="112"/>
        <end position="129"/>
    </location>
</feature>
<feature type="transmembrane region" description="Helical" evidence="1">
    <location>
        <begin position="384"/>
        <end position="407"/>
    </location>
</feature>
<dbReference type="EMBL" id="JAHHHD010000001">
    <property type="protein sequence ID" value="MBW4657371.1"/>
    <property type="molecule type" value="Genomic_DNA"/>
</dbReference>
<name>A0A951Q762_9CYAN</name>
<keyword evidence="1" id="KW-0812">Transmembrane</keyword>
<feature type="transmembrane region" description="Helical" evidence="1">
    <location>
        <begin position="353"/>
        <end position="372"/>
    </location>
</feature>
<organism evidence="2 3">
    <name type="scientific">Drouetiella hepatica Uher 2000/2452</name>
    <dbReference type="NCBI Taxonomy" id="904376"/>
    <lineage>
        <taxon>Bacteria</taxon>
        <taxon>Bacillati</taxon>
        <taxon>Cyanobacteriota</taxon>
        <taxon>Cyanophyceae</taxon>
        <taxon>Oculatellales</taxon>
        <taxon>Oculatellaceae</taxon>
        <taxon>Drouetiella</taxon>
    </lineage>
</organism>